<feature type="region of interest" description="Disordered" evidence="1">
    <location>
        <begin position="308"/>
        <end position="348"/>
    </location>
</feature>
<protein>
    <submittedName>
        <fullName evidence="4">Cell surface protein</fullName>
    </submittedName>
</protein>
<organism evidence="4 5">
    <name type="scientific">Candidatus Giovannonibacteria bacterium GW2011_GWA2_44_13b</name>
    <dbReference type="NCBI Taxonomy" id="1618647"/>
    <lineage>
        <taxon>Bacteria</taxon>
        <taxon>Candidatus Giovannoniibacteriota</taxon>
    </lineage>
</organism>
<dbReference type="EMBL" id="LCHU01000003">
    <property type="protein sequence ID" value="KKT41950.1"/>
    <property type="molecule type" value="Genomic_DNA"/>
</dbReference>
<proteinExistence type="predicted"/>
<accession>A0A0G1H589</accession>
<feature type="compositionally biased region" description="Basic and acidic residues" evidence="1">
    <location>
        <begin position="321"/>
        <end position="342"/>
    </location>
</feature>
<feature type="domain" description="DUF5667" evidence="3">
    <location>
        <begin position="82"/>
        <end position="170"/>
    </location>
</feature>
<dbReference type="InterPro" id="IPR043725">
    <property type="entry name" value="DUF5667"/>
</dbReference>
<evidence type="ECO:0000313" key="5">
    <source>
        <dbReference type="Proteomes" id="UP000034736"/>
    </source>
</evidence>
<dbReference type="AlphaFoldDB" id="A0A0G1H589"/>
<feature type="transmembrane region" description="Helical" evidence="2">
    <location>
        <begin position="60"/>
        <end position="82"/>
    </location>
</feature>
<reference evidence="4 5" key="1">
    <citation type="journal article" date="2015" name="Nature">
        <title>rRNA introns, odd ribosomes, and small enigmatic genomes across a large radiation of phyla.</title>
        <authorList>
            <person name="Brown C.T."/>
            <person name="Hug L.A."/>
            <person name="Thomas B.C."/>
            <person name="Sharon I."/>
            <person name="Castelle C.J."/>
            <person name="Singh A."/>
            <person name="Wilkins M.J."/>
            <person name="Williams K.H."/>
            <person name="Banfield J.F."/>
        </authorList>
    </citation>
    <scope>NUCLEOTIDE SEQUENCE [LARGE SCALE GENOMIC DNA]</scope>
</reference>
<keyword evidence="2" id="KW-0812">Transmembrane</keyword>
<evidence type="ECO:0000259" key="3">
    <source>
        <dbReference type="Pfam" id="PF18915"/>
    </source>
</evidence>
<keyword evidence="2" id="KW-0472">Membrane</keyword>
<evidence type="ECO:0000313" key="4">
    <source>
        <dbReference type="EMBL" id="KKT41950.1"/>
    </source>
</evidence>
<gene>
    <name evidence="4" type="ORF">UW30_C0003G0050</name>
</gene>
<comment type="caution">
    <text evidence="4">The sequence shown here is derived from an EMBL/GenBank/DDBJ whole genome shotgun (WGS) entry which is preliminary data.</text>
</comment>
<dbReference type="Pfam" id="PF18915">
    <property type="entry name" value="DUF5667"/>
    <property type="match status" value="1"/>
</dbReference>
<dbReference type="Proteomes" id="UP000034736">
    <property type="component" value="Unassembled WGS sequence"/>
</dbReference>
<sequence length="348" mass="38126">MNNFKKEALKEKLTPEEKSEIRREVLLFAKSHPVRNYAGIRPLFKGAILFDLLNLSFKPMMAGLLLFLAISFGTGAAAEYSLPGDMLYPVKIRINEEARAVLSFSDESKADWELERSDRRLTEAEKLASSGGFNDEIRLKIEANFEAQADKVNKRISKFESEGKTEAAADLSSNFEVSLKAHEQILSKLDGEEVDKFLPKIKAKQNIAAGQRRDAESKISGEKKVDIKTAAEGKLRAAENKLAEVGVDVVAGANARLSSAESILAEGKVKMEEGEYGKAFILFQSALRVAQEAKLLISAEGRLKIDLGMGTSSEENGGENESQKDAGKQEDDSVDNKAEGGIRIRLGL</sequence>
<evidence type="ECO:0000256" key="2">
    <source>
        <dbReference type="SAM" id="Phobius"/>
    </source>
</evidence>
<keyword evidence="2" id="KW-1133">Transmembrane helix</keyword>
<dbReference type="STRING" id="1618647.UW30_C0003G0050"/>
<evidence type="ECO:0000256" key="1">
    <source>
        <dbReference type="SAM" id="MobiDB-lite"/>
    </source>
</evidence>
<name>A0A0G1H589_9BACT</name>